<proteinExistence type="predicted"/>
<evidence type="ECO:0000256" key="1">
    <source>
        <dbReference type="SAM" id="MobiDB-lite"/>
    </source>
</evidence>
<dbReference type="InterPro" id="IPR001466">
    <property type="entry name" value="Beta-lactam-related"/>
</dbReference>
<dbReference type="EC" id="3.-.-.-" evidence="3"/>
<dbReference type="Pfam" id="PF00144">
    <property type="entry name" value="Beta-lactamase"/>
    <property type="match status" value="1"/>
</dbReference>
<dbReference type="InterPro" id="IPR050491">
    <property type="entry name" value="AmpC-like"/>
</dbReference>
<dbReference type="EMBL" id="JBHSON010000043">
    <property type="protein sequence ID" value="MFC5749565.1"/>
    <property type="molecule type" value="Genomic_DNA"/>
</dbReference>
<accession>A0ABW1A8J4</accession>
<reference evidence="4" key="1">
    <citation type="journal article" date="2019" name="Int. J. Syst. Evol. Microbiol.">
        <title>The Global Catalogue of Microorganisms (GCM) 10K type strain sequencing project: providing services to taxonomists for standard genome sequencing and annotation.</title>
        <authorList>
            <consortium name="The Broad Institute Genomics Platform"/>
            <consortium name="The Broad Institute Genome Sequencing Center for Infectious Disease"/>
            <person name="Wu L."/>
            <person name="Ma J."/>
        </authorList>
    </citation>
    <scope>NUCLEOTIDE SEQUENCE [LARGE SCALE GENOMIC DNA]</scope>
    <source>
        <strain evidence="4">KCTC 42087</strain>
    </source>
</reference>
<feature type="domain" description="Beta-lactamase-related" evidence="2">
    <location>
        <begin position="25"/>
        <end position="357"/>
    </location>
</feature>
<dbReference type="SUPFAM" id="SSF56601">
    <property type="entry name" value="beta-lactamase/transpeptidase-like"/>
    <property type="match status" value="1"/>
</dbReference>
<name>A0ABW1A8J4_9ACTN</name>
<organism evidence="3 4">
    <name type="scientific">Actinomadura rugatobispora</name>
    <dbReference type="NCBI Taxonomy" id="1994"/>
    <lineage>
        <taxon>Bacteria</taxon>
        <taxon>Bacillati</taxon>
        <taxon>Actinomycetota</taxon>
        <taxon>Actinomycetes</taxon>
        <taxon>Streptosporangiales</taxon>
        <taxon>Thermomonosporaceae</taxon>
        <taxon>Actinomadura</taxon>
    </lineage>
</organism>
<dbReference type="PANTHER" id="PTHR46825">
    <property type="entry name" value="D-ALANYL-D-ALANINE-CARBOXYPEPTIDASE/ENDOPEPTIDASE AMPH"/>
    <property type="match status" value="1"/>
</dbReference>
<dbReference type="Proteomes" id="UP001596074">
    <property type="component" value="Unassembled WGS sequence"/>
</dbReference>
<dbReference type="PANTHER" id="PTHR46825:SF7">
    <property type="entry name" value="D-ALANYL-D-ALANINE CARBOXYPEPTIDASE"/>
    <property type="match status" value="1"/>
</dbReference>
<keyword evidence="4" id="KW-1185">Reference proteome</keyword>
<protein>
    <submittedName>
        <fullName evidence="3">Serine hydrolase domain-containing protein</fullName>
        <ecNumber evidence="3">3.-.-.-</ecNumber>
    </submittedName>
</protein>
<evidence type="ECO:0000259" key="2">
    <source>
        <dbReference type="Pfam" id="PF00144"/>
    </source>
</evidence>
<dbReference type="RefSeq" id="WP_378285293.1">
    <property type="nucleotide sequence ID" value="NZ_JBHSON010000043.1"/>
</dbReference>
<dbReference type="Gene3D" id="3.40.710.10">
    <property type="entry name" value="DD-peptidase/beta-lactamase superfamily"/>
    <property type="match status" value="1"/>
</dbReference>
<dbReference type="GO" id="GO:0016787">
    <property type="term" value="F:hydrolase activity"/>
    <property type="evidence" value="ECO:0007669"/>
    <property type="project" value="UniProtKB-KW"/>
</dbReference>
<evidence type="ECO:0000313" key="4">
    <source>
        <dbReference type="Proteomes" id="UP001596074"/>
    </source>
</evidence>
<feature type="region of interest" description="Disordered" evidence="1">
    <location>
        <begin position="344"/>
        <end position="364"/>
    </location>
</feature>
<keyword evidence="3" id="KW-0378">Hydrolase</keyword>
<dbReference type="InterPro" id="IPR012338">
    <property type="entry name" value="Beta-lactam/transpept-like"/>
</dbReference>
<comment type="caution">
    <text evidence="3">The sequence shown here is derived from an EMBL/GenBank/DDBJ whole genome shotgun (WGS) entry which is preliminary data.</text>
</comment>
<evidence type="ECO:0000313" key="3">
    <source>
        <dbReference type="EMBL" id="MFC5749565.1"/>
    </source>
</evidence>
<gene>
    <name evidence="3" type="ORF">ACFPZN_28415</name>
</gene>
<sequence>MSGALALTTVVTAQPAVARTDQAELRRVMQRLTAQDGAVGAQALVTGRGERTAIAEGLGDVRTGTPMPRGGRFRIGSLTKPFVATVVLQLVGEGKVELDAPVERYLPGVVRGNGNDGREITVRNLLQHTTGLPDYLRLLSPQHFIEHRYEDHDPRELLQVALDHDRLFEPRSQWSYSNTNYILVAMIIERVTGRSHGEEIDRRIVRPLHLRDTSVPGDETGIGSGHARGYVRAGSELLDLTELNASMAFGGGDMISSAADVNRFLGALVRGRLLRPDQQREMMTTRPTGGSSGSEYGLGLQRFQLDGCEGEFWGHGGDMLGYTAKSGVTLDGRRQVTVMINLNPGGTQAQEDDQGRAVSAALCD</sequence>